<comment type="caution">
    <text evidence="1">The sequence shown here is derived from an EMBL/GenBank/DDBJ whole genome shotgun (WGS) entry which is preliminary data.</text>
</comment>
<evidence type="ECO:0000313" key="2">
    <source>
        <dbReference type="Proteomes" id="UP001163321"/>
    </source>
</evidence>
<name>A0ACC0VNP7_9STRA</name>
<accession>A0ACC0VNP7</accession>
<dbReference type="Proteomes" id="UP001163321">
    <property type="component" value="Chromosome 8"/>
</dbReference>
<evidence type="ECO:0000313" key="1">
    <source>
        <dbReference type="EMBL" id="KAI9908084.1"/>
    </source>
</evidence>
<reference evidence="1 2" key="1">
    <citation type="journal article" date="2022" name="bioRxiv">
        <title>The genome of the oomycete Peronosclerospora sorghi, a cosmopolitan pathogen of maize and sorghum, is inflated with dispersed pseudogenes.</title>
        <authorList>
            <person name="Fletcher K."/>
            <person name="Martin F."/>
            <person name="Isakeit T."/>
            <person name="Cavanaugh K."/>
            <person name="Magill C."/>
            <person name="Michelmore R."/>
        </authorList>
    </citation>
    <scope>NUCLEOTIDE SEQUENCE [LARGE SCALE GENOMIC DNA]</scope>
    <source>
        <strain evidence="1">P6</strain>
    </source>
</reference>
<keyword evidence="2" id="KW-1185">Reference proteome</keyword>
<dbReference type="EMBL" id="CM047587">
    <property type="protein sequence ID" value="KAI9908084.1"/>
    <property type="molecule type" value="Genomic_DNA"/>
</dbReference>
<sequence length="145" mass="16589">MSESESSRAALQRYTAFVDDVLRPQLKKTLAHRDALTQEINEYQELRELLQELATAAKPEEPLRPLLNIGERFFFRAKVTLTALIIVDIGLNFHVEMTVSEAQTFVQQHLLHLVAKKNKWQDKAREVSEHVNLAISSIQQLAALQ</sequence>
<gene>
    <name evidence="1" type="ORF">PsorP6_003153</name>
</gene>
<protein>
    <submittedName>
        <fullName evidence="1">Uncharacterized protein</fullName>
    </submittedName>
</protein>
<proteinExistence type="predicted"/>
<organism evidence="1 2">
    <name type="scientific">Peronosclerospora sorghi</name>
    <dbReference type="NCBI Taxonomy" id="230839"/>
    <lineage>
        <taxon>Eukaryota</taxon>
        <taxon>Sar</taxon>
        <taxon>Stramenopiles</taxon>
        <taxon>Oomycota</taxon>
        <taxon>Peronosporomycetes</taxon>
        <taxon>Peronosporales</taxon>
        <taxon>Peronosporaceae</taxon>
        <taxon>Peronosclerospora</taxon>
    </lineage>
</organism>